<evidence type="ECO:0000256" key="7">
    <source>
        <dbReference type="SAM" id="SignalP"/>
    </source>
</evidence>
<dbReference type="SUPFAM" id="SSF57625">
    <property type="entry name" value="Invertebrate chitin-binding proteins"/>
    <property type="match status" value="7"/>
</dbReference>
<reference evidence="9" key="1">
    <citation type="journal article" date="2011" name="Genome Res.">
        <title>Deep small RNA sequencing from the nematode Ascaris reveals conservation, functional diversification, and novel developmental profiles.</title>
        <authorList>
            <person name="Wang J."/>
            <person name="Czech B."/>
            <person name="Crunk A."/>
            <person name="Wallace A."/>
            <person name="Mitreva M."/>
            <person name="Hannon G.J."/>
            <person name="Davis R.E."/>
        </authorList>
    </citation>
    <scope>NUCLEOTIDE SEQUENCE</scope>
</reference>
<feature type="compositionally biased region" description="Polar residues" evidence="6">
    <location>
        <begin position="1300"/>
        <end position="1309"/>
    </location>
</feature>
<dbReference type="EMBL" id="JI164057">
    <property type="protein sequence ID" value="ADY39994.1"/>
    <property type="molecule type" value="mRNA"/>
</dbReference>
<sequence>MQAIRQLWTGFILHLGLLVVATVYAVPIERHLNNFYDSEAVELCVDKDDGVYSLGCIAEFVDCSQGQSFVMRCADGSVMDGDQGECVPRDASSICLKGGRSLSVEFIMKNIANTDVDVYRSQPVRSDFCSKRINGNYNIGCTSAFLTCVVGEPIAMECPKGMVFDDALSRCERSEYVTVCENSDRVPSKEDPRPSNDVFRVQRRVAMRSVSDSLIVPTTLPAATNIEATPSDHELCRGRPSGLYAKGCSGQALWCTDGVATVLSCPFGFLYEHNSRRCVPRESMAECPPELLPVIFAPSSTAWWAAPSSEPGLVAERRRIVPVNERSSADPKEVPSPDNINVACASLPDGVQSEGCSKFLITCVGQKAVVKECPSTLVYDITSGLCLSKDSVSSCAESPVVGSLQKVTTSDKVDNYISEKSEIFCEDHEDGIYGEDCSSRFFVCLSHETLHFNCPHSYVFDSSASHCSNVTSVPTCAETDPPDATSMRGSSLADTSQLTKGVSFEFLEDAEPDEDLREAVSTLGAMAQEVTVLKTSDESFGSACIGMPDGAISLGCSTDFIICAAEEARLHRCPFELKYDSQSQMCIHQIEVTACVEGAADLSLVSGLQRAYASTNMRQRSIGAATSGSRTRAVLSDRVKGSLTNQRPTLSSLPSMGTRMGGVGDTSDSRHTVQDANILLPKSVKYRTAKEEIAALANGGAQPDTRNTVVEGASGKIPIMASTSAFKTQVESFAGGEMNALVSSGSSANGYSYVPMTFTTEATVLSPSSYQAPTFPTVLEHLTEHAVPSSSKLEEQSTAALSMASSELSIPAGVGEVENSKVSVETVTENIITAEMPAVEGQSEMGTPTMLSKKNITAELAAEEKISGKAAERATLRSSEEKDAFSAPSDGSEAMVYDDGVVDEVAKESVEDAPVTEVSIDVITADEGEILAAALGEVALSSGDEKFSTGSTTIASAASLVESLSSLASPPSDTNRLIPAATAGEAATLSLRRGSLENTGGATSKDQGTADWSMGWSLAPEVISSGQGKMVPVADNSALPAAGPSTEYVVSRPGDRAVPADEYAETTLVQISAFPSLAPLLPGENNAVPSSLKEEGGLIVSAAKMAVENGTVTTAVENSTKLLSKEDCCISSAVETVASDGPNITMTSRYEMNRQAGMDRILYSANVEGSTGPLSGKMATLPGTVVGAESLLGAEADTGVTTKSPEKLEEAGGPAISPLDAALLKEISEDRKSPGGRHLDEEERHSDFLNYLLTDAASAIEALVDGSIDSQLLDELVDLEAMYEHKRVKPGSAVQEDESTQPSDISSGDVSAEEPWTHKRGRNFEPARVVIEAIGKSEVDSSSMKTSAEERGPQEGHSTNAWQRKTNAFSAKTLSADERGIEAERSTGTEFGTETASANALMSTGSTETSHSENVDEEGRYSIAALYDGDHVLIAKDSTKGPYLREYSSEAENLTDSKPEVRNASYVTASAMSGFAQHQPTASTKAAVVTIPTNIHREFSCMGVPDGPKAIGCSSDYVVCLFGTTNWLKCENDLKFDEDTLQCVTAANIAACTKQRHDGTISTAPIAEATFVGEVAKHEREMSGTLSSASREISSTKRVTTAIDADEFLKSTAPLPPIARHKDSACSDLPDGIYGVGCSPLILFCILGENRYVECPRDQVFDPVSQKCLLPWFVRACRQSPYIAVKNWPTSVFVESTSIIKPVEEGALESSRVRTTAEVTTEPSILAHEMSAKSFETDRVATVPVATIVANELAQNPLNGLALGSSSSSTLKPLTSSTVKSLTKFSCKGREGTFFVVGCSSVYVSCMVEPYGLRFCRDSFAFDQQTNECREKNAVSACQKTTLDVKGNEEEATTAATFKTIEEKEIDKWARMTPRRKTTTVRPLRDSRSSCRGRKDGYYDIGCSSRYFSCLGEKTTMLQCDLGLKFDVITGECLAKRYVMACGGRPKMPPKYDASYLEKSATVPSGEAIRKYAAKISKRSSTVINDASNIGY</sequence>
<feature type="domain" description="Chitin-binding type-2" evidence="8">
    <location>
        <begin position="1888"/>
        <end position="1944"/>
    </location>
</feature>
<feature type="domain" description="Chitin-binding type-2" evidence="8">
    <location>
        <begin position="1623"/>
        <end position="1679"/>
    </location>
</feature>
<dbReference type="Pfam" id="PF01607">
    <property type="entry name" value="CBM_14"/>
    <property type="match status" value="7"/>
</dbReference>
<dbReference type="GO" id="GO:0005576">
    <property type="term" value="C:extracellular region"/>
    <property type="evidence" value="ECO:0007669"/>
    <property type="project" value="InterPro"/>
</dbReference>
<feature type="domain" description="Chitin-binding type-2" evidence="8">
    <location>
        <begin position="41"/>
        <end position="97"/>
    </location>
</feature>
<feature type="domain" description="Chitin-binding type-2" evidence="8">
    <location>
        <begin position="1784"/>
        <end position="1840"/>
    </location>
</feature>
<feature type="domain" description="Chitin-binding type-2" evidence="8">
    <location>
        <begin position="126"/>
        <end position="182"/>
    </location>
</feature>
<dbReference type="GO" id="GO:0008061">
    <property type="term" value="F:chitin binding"/>
    <property type="evidence" value="ECO:0007669"/>
    <property type="project" value="UniProtKB-KW"/>
</dbReference>
<proteinExistence type="evidence at transcript level"/>
<feature type="domain" description="Chitin-binding type-2" evidence="8">
    <location>
        <begin position="341"/>
        <end position="397"/>
    </location>
</feature>
<feature type="signal peptide" evidence="7">
    <location>
        <begin position="1"/>
        <end position="25"/>
    </location>
</feature>
<feature type="region of interest" description="Disordered" evidence="6">
    <location>
        <begin position="872"/>
        <end position="894"/>
    </location>
</feature>
<dbReference type="Gene3D" id="2.170.140.10">
    <property type="entry name" value="Chitin binding domain"/>
    <property type="match status" value="2"/>
</dbReference>
<accession>F1KQ40</accession>
<keyword evidence="3" id="KW-0677">Repeat</keyword>
<feature type="compositionally biased region" description="Polar residues" evidence="6">
    <location>
        <begin position="1388"/>
        <end position="1409"/>
    </location>
</feature>
<dbReference type="PANTHER" id="PTHR23301">
    <property type="entry name" value="CHITIN BINDING PERITROPHIN-A"/>
    <property type="match status" value="1"/>
</dbReference>
<feature type="compositionally biased region" description="Polar residues" evidence="6">
    <location>
        <begin position="1356"/>
        <end position="1373"/>
    </location>
</feature>
<name>F1KQ40_ASCSU</name>
<evidence type="ECO:0000259" key="8">
    <source>
        <dbReference type="PROSITE" id="PS50940"/>
    </source>
</evidence>
<keyword evidence="2 7" id="KW-0732">Signal</keyword>
<evidence type="ECO:0000256" key="3">
    <source>
        <dbReference type="ARBA" id="ARBA00022737"/>
    </source>
</evidence>
<keyword evidence="4" id="KW-1015">Disulfide bond</keyword>
<dbReference type="InterPro" id="IPR036508">
    <property type="entry name" value="Chitin-bd_dom_sf"/>
</dbReference>
<organism evidence="9">
    <name type="scientific">Ascaris suum</name>
    <name type="common">Pig roundworm</name>
    <name type="synonym">Ascaris lumbricoides</name>
    <dbReference type="NCBI Taxonomy" id="6253"/>
    <lineage>
        <taxon>Eukaryota</taxon>
        <taxon>Metazoa</taxon>
        <taxon>Ecdysozoa</taxon>
        <taxon>Nematoda</taxon>
        <taxon>Chromadorea</taxon>
        <taxon>Rhabditida</taxon>
        <taxon>Spirurina</taxon>
        <taxon>Ascaridomorpha</taxon>
        <taxon>Ascaridoidea</taxon>
        <taxon>Ascarididae</taxon>
        <taxon>Ascaris</taxon>
    </lineage>
</organism>
<evidence type="ECO:0000313" key="9">
    <source>
        <dbReference type="EMBL" id="ADY39994.1"/>
    </source>
</evidence>
<dbReference type="InterPro" id="IPR002557">
    <property type="entry name" value="Chitin-bd_dom"/>
</dbReference>
<feature type="domain" description="Chitin-binding type-2" evidence="8">
    <location>
        <begin position="422"/>
        <end position="478"/>
    </location>
</feature>
<feature type="chain" id="PRO_5003268169" evidence="7">
    <location>
        <begin position="26"/>
        <end position="1992"/>
    </location>
</feature>
<feature type="region of interest" description="Disordered" evidence="6">
    <location>
        <begin position="645"/>
        <end position="670"/>
    </location>
</feature>
<evidence type="ECO:0000256" key="2">
    <source>
        <dbReference type="ARBA" id="ARBA00022729"/>
    </source>
</evidence>
<feature type="domain" description="Chitin-binding type-2" evidence="8">
    <location>
        <begin position="1498"/>
        <end position="1554"/>
    </location>
</feature>
<keyword evidence="1" id="KW-0147">Chitin-binding</keyword>
<evidence type="ECO:0000256" key="1">
    <source>
        <dbReference type="ARBA" id="ARBA00022669"/>
    </source>
</evidence>
<dbReference type="PROSITE" id="PS50940">
    <property type="entry name" value="CHIT_BIND_II"/>
    <property type="match status" value="10"/>
</dbReference>
<feature type="domain" description="Chitin-binding type-2" evidence="8">
    <location>
        <begin position="233"/>
        <end position="289"/>
    </location>
</feature>
<feature type="region of interest" description="Disordered" evidence="6">
    <location>
        <begin position="1287"/>
        <end position="1323"/>
    </location>
</feature>
<feature type="compositionally biased region" description="Basic and acidic residues" evidence="6">
    <location>
        <begin position="872"/>
        <end position="884"/>
    </location>
</feature>
<evidence type="ECO:0000256" key="5">
    <source>
        <dbReference type="ARBA" id="ARBA00023180"/>
    </source>
</evidence>
<feature type="domain" description="Chitin-binding type-2" evidence="8">
    <location>
        <begin position="541"/>
        <end position="597"/>
    </location>
</feature>
<evidence type="ECO:0000256" key="6">
    <source>
        <dbReference type="SAM" id="MobiDB-lite"/>
    </source>
</evidence>
<dbReference type="InterPro" id="IPR051940">
    <property type="entry name" value="Chitin_bind-dev_reg"/>
</dbReference>
<dbReference type="SMART" id="SM00494">
    <property type="entry name" value="ChtBD2"/>
    <property type="match status" value="10"/>
</dbReference>
<evidence type="ECO:0000256" key="4">
    <source>
        <dbReference type="ARBA" id="ARBA00023157"/>
    </source>
</evidence>
<feature type="compositionally biased region" description="Polar residues" evidence="6">
    <location>
        <begin position="645"/>
        <end position="655"/>
    </location>
</feature>
<dbReference type="PANTHER" id="PTHR23301:SF94">
    <property type="entry name" value="CHITIN-BINDING TYPE-2 DOMAIN-CONTAINING PROTEIN"/>
    <property type="match status" value="1"/>
</dbReference>
<feature type="region of interest" description="Disordered" evidence="6">
    <location>
        <begin position="1196"/>
        <end position="1215"/>
    </location>
</feature>
<keyword evidence="5" id="KW-0325">Glycoprotein</keyword>
<feature type="region of interest" description="Disordered" evidence="6">
    <location>
        <begin position="1335"/>
        <end position="1416"/>
    </location>
</feature>
<feature type="compositionally biased region" description="Basic and acidic residues" evidence="6">
    <location>
        <begin position="1375"/>
        <end position="1387"/>
    </location>
</feature>
<protein>
    <submittedName>
        <fullName evidence="9">Chondroitin proteoglycan 2</fullName>
    </submittedName>
</protein>